<feature type="domain" description="GtrA/DPMS transmembrane" evidence="8">
    <location>
        <begin position="25"/>
        <end position="138"/>
    </location>
</feature>
<dbReference type="GO" id="GO:0000271">
    <property type="term" value="P:polysaccharide biosynthetic process"/>
    <property type="evidence" value="ECO:0007669"/>
    <property type="project" value="InterPro"/>
</dbReference>
<comment type="caution">
    <text evidence="9">The sequence shown here is derived from an EMBL/GenBank/DDBJ whole genome shotgun (WGS) entry which is preliminary data.</text>
</comment>
<dbReference type="Pfam" id="PF04138">
    <property type="entry name" value="GtrA_DPMS_TM"/>
    <property type="match status" value="1"/>
</dbReference>
<evidence type="ECO:0000256" key="5">
    <source>
        <dbReference type="ARBA" id="ARBA00023136"/>
    </source>
</evidence>
<feature type="transmembrane region" description="Helical" evidence="7">
    <location>
        <begin position="50"/>
        <end position="71"/>
    </location>
</feature>
<evidence type="ECO:0000256" key="6">
    <source>
        <dbReference type="SAM" id="MobiDB-lite"/>
    </source>
</evidence>
<proteinExistence type="inferred from homology"/>
<evidence type="ECO:0000313" key="9">
    <source>
        <dbReference type="EMBL" id="HIU69209.1"/>
    </source>
</evidence>
<organism evidence="9 10">
    <name type="scientific">Candidatus Scybalenecus merdavium</name>
    <dbReference type="NCBI Taxonomy" id="2840939"/>
    <lineage>
        <taxon>Bacteria</taxon>
        <taxon>Bacillati</taxon>
        <taxon>Bacillota</taxon>
        <taxon>Clostridia</taxon>
        <taxon>Eubacteriales</taxon>
        <taxon>Oscillospiraceae</taxon>
        <taxon>Oscillospiraceae incertae sedis</taxon>
        <taxon>Candidatus Scybalenecus</taxon>
    </lineage>
</organism>
<reference evidence="9" key="1">
    <citation type="submission" date="2020-10" db="EMBL/GenBank/DDBJ databases">
        <authorList>
            <person name="Gilroy R."/>
        </authorList>
    </citation>
    <scope>NUCLEOTIDE SEQUENCE</scope>
    <source>
        <strain evidence="9">CHK176-6737</strain>
    </source>
</reference>
<sequence>MAKDKKTVKNGEKLTGKQTTIQVLKFVAFSLGAGIIQILTFTLLTEVVKIPSYWGCYLPALILSVLYNFTVNRRYTFKSANNVPVAMLKIALYYCVFTPLSTYLGNLAEGAGVNEYIVLAVTMACNMSTEYLVSRFWVYRGSMNTNKLAEKEKNKNASSADTENTPNHTAAK</sequence>
<evidence type="ECO:0000256" key="7">
    <source>
        <dbReference type="SAM" id="Phobius"/>
    </source>
</evidence>
<dbReference type="PANTHER" id="PTHR38459">
    <property type="entry name" value="PROPHAGE BACTOPRENOL-LINKED GLUCOSE TRANSLOCASE HOMOLOG"/>
    <property type="match status" value="1"/>
</dbReference>
<comment type="subcellular location">
    <subcellularLocation>
        <location evidence="1">Membrane</location>
        <topology evidence="1">Multi-pass membrane protein</topology>
    </subcellularLocation>
</comment>
<evidence type="ECO:0000256" key="1">
    <source>
        <dbReference type="ARBA" id="ARBA00004141"/>
    </source>
</evidence>
<keyword evidence="4 7" id="KW-1133">Transmembrane helix</keyword>
<keyword evidence="3 7" id="KW-0812">Transmembrane</keyword>
<dbReference type="EMBL" id="DVNM01000024">
    <property type="protein sequence ID" value="HIU69209.1"/>
    <property type="molecule type" value="Genomic_DNA"/>
</dbReference>
<protein>
    <submittedName>
        <fullName evidence="9">GtrA family protein</fullName>
    </submittedName>
</protein>
<reference evidence="9" key="2">
    <citation type="journal article" date="2021" name="PeerJ">
        <title>Extensive microbial diversity within the chicken gut microbiome revealed by metagenomics and culture.</title>
        <authorList>
            <person name="Gilroy R."/>
            <person name="Ravi A."/>
            <person name="Getino M."/>
            <person name="Pursley I."/>
            <person name="Horton D.L."/>
            <person name="Alikhan N.F."/>
            <person name="Baker D."/>
            <person name="Gharbi K."/>
            <person name="Hall N."/>
            <person name="Watson M."/>
            <person name="Adriaenssens E.M."/>
            <person name="Foster-Nyarko E."/>
            <person name="Jarju S."/>
            <person name="Secka A."/>
            <person name="Antonio M."/>
            <person name="Oren A."/>
            <person name="Chaudhuri R.R."/>
            <person name="La Ragione R."/>
            <person name="Hildebrand F."/>
            <person name="Pallen M.J."/>
        </authorList>
    </citation>
    <scope>NUCLEOTIDE SEQUENCE</scope>
    <source>
        <strain evidence="9">CHK176-6737</strain>
    </source>
</reference>
<feature type="compositionally biased region" description="Polar residues" evidence="6">
    <location>
        <begin position="158"/>
        <end position="172"/>
    </location>
</feature>
<dbReference type="InterPro" id="IPR007267">
    <property type="entry name" value="GtrA_DPMS_TM"/>
</dbReference>
<gene>
    <name evidence="9" type="ORF">IAD23_04550</name>
</gene>
<feature type="region of interest" description="Disordered" evidence="6">
    <location>
        <begin position="150"/>
        <end position="172"/>
    </location>
</feature>
<evidence type="ECO:0000256" key="4">
    <source>
        <dbReference type="ARBA" id="ARBA00022989"/>
    </source>
</evidence>
<dbReference type="Proteomes" id="UP000824125">
    <property type="component" value="Unassembled WGS sequence"/>
</dbReference>
<feature type="transmembrane region" description="Helical" evidence="7">
    <location>
        <begin position="83"/>
        <end position="104"/>
    </location>
</feature>
<evidence type="ECO:0000313" key="10">
    <source>
        <dbReference type="Proteomes" id="UP000824125"/>
    </source>
</evidence>
<dbReference type="AlphaFoldDB" id="A0A9D1MV43"/>
<evidence type="ECO:0000259" key="8">
    <source>
        <dbReference type="Pfam" id="PF04138"/>
    </source>
</evidence>
<accession>A0A9D1MV43</accession>
<dbReference type="InterPro" id="IPR051401">
    <property type="entry name" value="GtrA_CellWall_Glycosyl"/>
</dbReference>
<evidence type="ECO:0000256" key="2">
    <source>
        <dbReference type="ARBA" id="ARBA00009399"/>
    </source>
</evidence>
<keyword evidence="5 7" id="KW-0472">Membrane</keyword>
<evidence type="ECO:0000256" key="3">
    <source>
        <dbReference type="ARBA" id="ARBA00022692"/>
    </source>
</evidence>
<dbReference type="PANTHER" id="PTHR38459:SF1">
    <property type="entry name" value="PROPHAGE BACTOPRENOL-LINKED GLUCOSE TRANSLOCASE HOMOLOG"/>
    <property type="match status" value="1"/>
</dbReference>
<dbReference type="GO" id="GO:0005886">
    <property type="term" value="C:plasma membrane"/>
    <property type="evidence" value="ECO:0007669"/>
    <property type="project" value="TreeGrafter"/>
</dbReference>
<feature type="transmembrane region" description="Helical" evidence="7">
    <location>
        <begin position="21"/>
        <end position="44"/>
    </location>
</feature>
<feature type="transmembrane region" description="Helical" evidence="7">
    <location>
        <begin position="116"/>
        <end position="138"/>
    </location>
</feature>
<comment type="similarity">
    <text evidence="2">Belongs to the GtrA family.</text>
</comment>
<name>A0A9D1MV43_9FIRM</name>